<dbReference type="Proteomes" id="UP001060085">
    <property type="component" value="Linkage Group LG05"/>
</dbReference>
<comment type="caution">
    <text evidence="1">The sequence shown here is derived from an EMBL/GenBank/DDBJ whole genome shotgun (WGS) entry which is preliminary data.</text>
</comment>
<accession>A0ACC0ARR8</accession>
<gene>
    <name evidence="1" type="ORF">M9H77_22902</name>
</gene>
<dbReference type="EMBL" id="CM044705">
    <property type="protein sequence ID" value="KAI5663579.1"/>
    <property type="molecule type" value="Genomic_DNA"/>
</dbReference>
<evidence type="ECO:0000313" key="2">
    <source>
        <dbReference type="Proteomes" id="UP001060085"/>
    </source>
</evidence>
<proteinExistence type="predicted"/>
<protein>
    <submittedName>
        <fullName evidence="1">Uncharacterized protein</fullName>
    </submittedName>
</protein>
<name>A0ACC0ARR8_CATRO</name>
<keyword evidence="2" id="KW-1185">Reference proteome</keyword>
<organism evidence="1 2">
    <name type="scientific">Catharanthus roseus</name>
    <name type="common">Madagascar periwinkle</name>
    <name type="synonym">Vinca rosea</name>
    <dbReference type="NCBI Taxonomy" id="4058"/>
    <lineage>
        <taxon>Eukaryota</taxon>
        <taxon>Viridiplantae</taxon>
        <taxon>Streptophyta</taxon>
        <taxon>Embryophyta</taxon>
        <taxon>Tracheophyta</taxon>
        <taxon>Spermatophyta</taxon>
        <taxon>Magnoliopsida</taxon>
        <taxon>eudicotyledons</taxon>
        <taxon>Gunneridae</taxon>
        <taxon>Pentapetalae</taxon>
        <taxon>asterids</taxon>
        <taxon>lamiids</taxon>
        <taxon>Gentianales</taxon>
        <taxon>Apocynaceae</taxon>
        <taxon>Rauvolfioideae</taxon>
        <taxon>Vinceae</taxon>
        <taxon>Catharanthinae</taxon>
        <taxon>Catharanthus</taxon>
    </lineage>
</organism>
<sequence length="282" mass="32492">MQLSMPSQGVAKIEPLTPSIVDELPRIKELRQAKIKRSLEAHVEKEIPHEDCCDNMNENRIEKEKCIKTKEKDKLEKKERLCNAPPTIIEMPICGFKGFKWVSDYSTRSASRFPRNGYELENALVLKSYMVCLTIALHVLPNLGVEVALMCLDSLRLLSCAGTPHVGSSVSGVKATKEKCFLKTLHELFFVKLHHHWFKETTNAHTHTHVDSLSVHAHIFPYHVFSKNYLRTVRDYSDYLSNQKRLFILRLVARLRAFMGHKVNECKYEGEPIKMELMRSSV</sequence>
<reference evidence="2" key="1">
    <citation type="journal article" date="2023" name="Nat. Plants">
        <title>Single-cell RNA sequencing provides a high-resolution roadmap for understanding the multicellular compartmentation of specialized metabolism.</title>
        <authorList>
            <person name="Sun S."/>
            <person name="Shen X."/>
            <person name="Li Y."/>
            <person name="Li Y."/>
            <person name="Wang S."/>
            <person name="Li R."/>
            <person name="Zhang H."/>
            <person name="Shen G."/>
            <person name="Guo B."/>
            <person name="Wei J."/>
            <person name="Xu J."/>
            <person name="St-Pierre B."/>
            <person name="Chen S."/>
            <person name="Sun C."/>
        </authorList>
    </citation>
    <scope>NUCLEOTIDE SEQUENCE [LARGE SCALE GENOMIC DNA]</scope>
</reference>
<evidence type="ECO:0000313" key="1">
    <source>
        <dbReference type="EMBL" id="KAI5663579.1"/>
    </source>
</evidence>